<accession>E9H1J7</accession>
<gene>
    <name evidence="1" type="ORF">DAPPUDRAFT_251872</name>
</gene>
<sequence length="49" mass="5816">MASAYQMANAQLQDRRHLEQRYTFDCVNRLKAHLRHGKRDSVSRRVDSV</sequence>
<organism evidence="1 2">
    <name type="scientific">Daphnia pulex</name>
    <name type="common">Water flea</name>
    <dbReference type="NCBI Taxonomy" id="6669"/>
    <lineage>
        <taxon>Eukaryota</taxon>
        <taxon>Metazoa</taxon>
        <taxon>Ecdysozoa</taxon>
        <taxon>Arthropoda</taxon>
        <taxon>Crustacea</taxon>
        <taxon>Branchiopoda</taxon>
        <taxon>Diplostraca</taxon>
        <taxon>Cladocera</taxon>
        <taxon>Anomopoda</taxon>
        <taxon>Daphniidae</taxon>
        <taxon>Daphnia</taxon>
    </lineage>
</organism>
<dbReference type="HOGENOM" id="CLU_3144355_0_0_1"/>
<protein>
    <submittedName>
        <fullName evidence="1">Uncharacterized protein</fullName>
    </submittedName>
</protein>
<evidence type="ECO:0000313" key="1">
    <source>
        <dbReference type="EMBL" id="EFX74367.1"/>
    </source>
</evidence>
<dbReference type="Proteomes" id="UP000000305">
    <property type="component" value="Unassembled WGS sequence"/>
</dbReference>
<proteinExistence type="predicted"/>
<name>E9H1J7_DAPPU</name>
<evidence type="ECO:0000313" key="2">
    <source>
        <dbReference type="Proteomes" id="UP000000305"/>
    </source>
</evidence>
<reference evidence="1 2" key="1">
    <citation type="journal article" date="2011" name="Science">
        <title>The ecoresponsive genome of Daphnia pulex.</title>
        <authorList>
            <person name="Colbourne J.K."/>
            <person name="Pfrender M.E."/>
            <person name="Gilbert D."/>
            <person name="Thomas W.K."/>
            <person name="Tucker A."/>
            <person name="Oakley T.H."/>
            <person name="Tokishita S."/>
            <person name="Aerts A."/>
            <person name="Arnold G.J."/>
            <person name="Basu M.K."/>
            <person name="Bauer D.J."/>
            <person name="Caceres C.E."/>
            <person name="Carmel L."/>
            <person name="Casola C."/>
            <person name="Choi J.H."/>
            <person name="Detter J.C."/>
            <person name="Dong Q."/>
            <person name="Dusheyko S."/>
            <person name="Eads B.D."/>
            <person name="Frohlich T."/>
            <person name="Geiler-Samerotte K.A."/>
            <person name="Gerlach D."/>
            <person name="Hatcher P."/>
            <person name="Jogdeo S."/>
            <person name="Krijgsveld J."/>
            <person name="Kriventseva E.V."/>
            <person name="Kultz D."/>
            <person name="Laforsch C."/>
            <person name="Lindquist E."/>
            <person name="Lopez J."/>
            <person name="Manak J.R."/>
            <person name="Muller J."/>
            <person name="Pangilinan J."/>
            <person name="Patwardhan R.P."/>
            <person name="Pitluck S."/>
            <person name="Pritham E.J."/>
            <person name="Rechtsteiner A."/>
            <person name="Rho M."/>
            <person name="Rogozin I.B."/>
            <person name="Sakarya O."/>
            <person name="Salamov A."/>
            <person name="Schaack S."/>
            <person name="Shapiro H."/>
            <person name="Shiga Y."/>
            <person name="Skalitzky C."/>
            <person name="Smith Z."/>
            <person name="Souvorov A."/>
            <person name="Sung W."/>
            <person name="Tang Z."/>
            <person name="Tsuchiya D."/>
            <person name="Tu H."/>
            <person name="Vos H."/>
            <person name="Wang M."/>
            <person name="Wolf Y.I."/>
            <person name="Yamagata H."/>
            <person name="Yamada T."/>
            <person name="Ye Y."/>
            <person name="Shaw J.R."/>
            <person name="Andrews J."/>
            <person name="Crease T.J."/>
            <person name="Tang H."/>
            <person name="Lucas S.M."/>
            <person name="Robertson H.M."/>
            <person name="Bork P."/>
            <person name="Koonin E.V."/>
            <person name="Zdobnov E.M."/>
            <person name="Grigoriev I.V."/>
            <person name="Lynch M."/>
            <person name="Boore J.L."/>
        </authorList>
    </citation>
    <scope>NUCLEOTIDE SEQUENCE [LARGE SCALE GENOMIC DNA]</scope>
</reference>
<dbReference type="AlphaFoldDB" id="E9H1J7"/>
<dbReference type="InParanoid" id="E9H1J7"/>
<dbReference type="EMBL" id="GL732583">
    <property type="protein sequence ID" value="EFX74367.1"/>
    <property type="molecule type" value="Genomic_DNA"/>
</dbReference>
<dbReference type="KEGG" id="dpx:DAPPUDRAFT_251872"/>
<keyword evidence="2" id="KW-1185">Reference proteome</keyword>